<accession>A0A411HFZ8</accession>
<organism evidence="3 4">
    <name type="scientific">Pseudolysobacter antarcticus</name>
    <dbReference type="NCBI Taxonomy" id="2511995"/>
    <lineage>
        <taxon>Bacteria</taxon>
        <taxon>Pseudomonadati</taxon>
        <taxon>Pseudomonadota</taxon>
        <taxon>Gammaproteobacteria</taxon>
        <taxon>Lysobacterales</taxon>
        <taxon>Rhodanobacteraceae</taxon>
        <taxon>Pseudolysobacter</taxon>
    </lineage>
</organism>
<reference evidence="3 4" key="1">
    <citation type="submission" date="2019-01" db="EMBL/GenBank/DDBJ databases">
        <title>Pseudolysobacter antarctica gen. nov., sp. nov., isolated from Fildes Peninsula, Antarctica.</title>
        <authorList>
            <person name="Wei Z."/>
            <person name="Peng F."/>
        </authorList>
    </citation>
    <scope>NUCLEOTIDE SEQUENCE [LARGE SCALE GENOMIC DNA]</scope>
    <source>
        <strain evidence="3 4">AQ6-296</strain>
    </source>
</reference>
<dbReference type="OrthoDB" id="6188167at2"/>
<evidence type="ECO:0000256" key="1">
    <source>
        <dbReference type="SAM" id="Coils"/>
    </source>
</evidence>
<feature type="compositionally biased region" description="Polar residues" evidence="2">
    <location>
        <begin position="365"/>
        <end position="379"/>
    </location>
</feature>
<feature type="region of interest" description="Disordered" evidence="2">
    <location>
        <begin position="357"/>
        <end position="379"/>
    </location>
</feature>
<gene>
    <name evidence="3" type="ORF">ELE36_02775</name>
</gene>
<proteinExistence type="predicted"/>
<evidence type="ECO:0000313" key="4">
    <source>
        <dbReference type="Proteomes" id="UP000291562"/>
    </source>
</evidence>
<dbReference type="Pfam" id="PF07793">
    <property type="entry name" value="DUF1631"/>
    <property type="match status" value="1"/>
</dbReference>
<dbReference type="RefSeq" id="WP_129831640.1">
    <property type="nucleotide sequence ID" value="NZ_CP035704.1"/>
</dbReference>
<keyword evidence="4" id="KW-1185">Reference proteome</keyword>
<dbReference type="InterPro" id="IPR012434">
    <property type="entry name" value="DUF1631"/>
</dbReference>
<feature type="coiled-coil region" evidence="1">
    <location>
        <begin position="514"/>
        <end position="541"/>
    </location>
</feature>
<evidence type="ECO:0000313" key="3">
    <source>
        <dbReference type="EMBL" id="QBB69384.1"/>
    </source>
</evidence>
<protein>
    <submittedName>
        <fullName evidence="3">DUF1631 family protein</fullName>
    </submittedName>
</protein>
<dbReference type="EMBL" id="CP035704">
    <property type="protein sequence ID" value="QBB69384.1"/>
    <property type="molecule type" value="Genomic_DNA"/>
</dbReference>
<evidence type="ECO:0000256" key="2">
    <source>
        <dbReference type="SAM" id="MobiDB-lite"/>
    </source>
</evidence>
<dbReference type="AlphaFoldDB" id="A0A411HFZ8"/>
<name>A0A411HFZ8_9GAMM</name>
<keyword evidence="1" id="KW-0175">Coiled coil</keyword>
<sequence length="810" mass="88991">MSRLDANHRRTPAAAIRLGTRSDLPARVLTHLQSILELCRSTFTPLLDKVLNECEQQLFHIAEKSVHSHQQEHALEGLREIKRKRADMTPVMIQMIEDSLARFDRSSSAPTDAENVRGSRIKPELSLVENSELEPSLALQEIEARHAIRHSQQLHALGYRFGVLAASAAFDTESLPIGPANLCTALRTCCAGMNLTTDYRVMLYRTFDHFALGEIDVLYRLVNQTLAKNGILPHLRISPQMPRALAGHSGSAAATTAAVDEPIQSQAAAIPATENSAAANAPAAAAAAPNEAVARAANNPPASSTEGDLLASVRELLASRRVPARSQPARADGRAVPIISLDDLQTALLGPQADFSQASSAQDAGTNRNFGPRPTTSIPKTADQIRHAMQRRSHQIDPYAPLPQLTPEHTDTIDLIDLLMQQVKQTLPRHVNALGLIDQLHAPMLRVALSDEGFFTQREHPARQLLNTLVDASLHWRDENGVDPDPLLAEKIQWVLQHLNAEARPTPEFLNQLHEDITRDLQTLERKAEIAERRAIDASQGHERVESARYLATAAIAERIARHASPPKLLLTLLEQPWTDALTLTLLRQGKDSEEYARRLTIAESLLDSTIPGAPPPPTEMRAEIESGLSQVGMYAEDIQAISARLFTHRSTTSVDGIETATASALTEKLEVAAQSIKKGVTTKPVVAEAAEAKVAVAPLNAIERQILSHLKTLPFGTWFDFVTNQQGDTVRRKLAWYSTLSGNCLFVNARGVRISERSFEQVARDMASDQIRLFRPPRESLIDRALKSVWDTLRQLGGRKTPTPPRPPA</sequence>
<dbReference type="Proteomes" id="UP000291562">
    <property type="component" value="Chromosome"/>
</dbReference>
<dbReference type="KEGG" id="xbc:ELE36_02775"/>